<proteinExistence type="predicted"/>
<dbReference type="EMBL" id="BARW01036904">
    <property type="protein sequence ID" value="GAJ21383.1"/>
    <property type="molecule type" value="Genomic_DNA"/>
</dbReference>
<sequence>MDTTETQTKAPQKRQIRFRWPFHRRPPPDPSIATVLAQWGEYEIIFNDILIRLNAQLARQAKMHKRAMEKLTLDGEAEPTNGAHTVAPPLAVQSPKQALRSAYAANRFGSRISAIVNSREAER</sequence>
<evidence type="ECO:0000313" key="1">
    <source>
        <dbReference type="EMBL" id="GAJ21383.1"/>
    </source>
</evidence>
<comment type="caution">
    <text evidence="1">The sequence shown here is derived from an EMBL/GenBank/DDBJ whole genome shotgun (WGS) entry which is preliminary data.</text>
</comment>
<protein>
    <submittedName>
        <fullName evidence="1">Uncharacterized protein</fullName>
    </submittedName>
</protein>
<organism evidence="1">
    <name type="scientific">marine sediment metagenome</name>
    <dbReference type="NCBI Taxonomy" id="412755"/>
    <lineage>
        <taxon>unclassified sequences</taxon>
        <taxon>metagenomes</taxon>
        <taxon>ecological metagenomes</taxon>
    </lineage>
</organism>
<accession>X1UV57</accession>
<dbReference type="AlphaFoldDB" id="X1UV57"/>
<name>X1UV57_9ZZZZ</name>
<reference evidence="1" key="1">
    <citation type="journal article" date="2014" name="Front. Microbiol.">
        <title>High frequency of phylogenetically diverse reductive dehalogenase-homologous genes in deep subseafloor sedimentary metagenomes.</title>
        <authorList>
            <person name="Kawai M."/>
            <person name="Futagami T."/>
            <person name="Toyoda A."/>
            <person name="Takaki Y."/>
            <person name="Nishi S."/>
            <person name="Hori S."/>
            <person name="Arai W."/>
            <person name="Tsubouchi T."/>
            <person name="Morono Y."/>
            <person name="Uchiyama I."/>
            <person name="Ito T."/>
            <person name="Fujiyama A."/>
            <person name="Inagaki F."/>
            <person name="Takami H."/>
        </authorList>
    </citation>
    <scope>NUCLEOTIDE SEQUENCE</scope>
    <source>
        <strain evidence="1">Expedition CK06-06</strain>
    </source>
</reference>
<gene>
    <name evidence="1" type="ORF">S12H4_57143</name>
</gene>